<dbReference type="Proteomes" id="UP000198921">
    <property type="component" value="Unassembled WGS sequence"/>
</dbReference>
<proteinExistence type="predicted"/>
<keyword evidence="2" id="KW-1185">Reference proteome</keyword>
<dbReference type="OrthoDB" id="5145832at2"/>
<dbReference type="RefSeq" id="WP_091157883.1">
    <property type="nucleotide sequence ID" value="NZ_FNOT01000007.1"/>
</dbReference>
<name>A0A1H3KD28_9ACTN</name>
<reference evidence="2" key="1">
    <citation type="submission" date="2016-10" db="EMBL/GenBank/DDBJ databases">
        <authorList>
            <person name="Varghese N."/>
            <person name="Submissions S."/>
        </authorList>
    </citation>
    <scope>NUCLEOTIDE SEQUENCE [LARGE SCALE GENOMIC DNA]</scope>
    <source>
        <strain evidence="2">DSM 45422</strain>
    </source>
</reference>
<sequence length="60" mass="6604">MPEEWRRRLRPAVRRHERLVGGEPIGARAPDEARWYRGLAAQVATLGGDSAGPGDPASQR</sequence>
<evidence type="ECO:0000313" key="1">
    <source>
        <dbReference type="EMBL" id="SDY49528.1"/>
    </source>
</evidence>
<accession>A0A1H3KD28</accession>
<gene>
    <name evidence="1" type="ORF">SAMN05660209_03017</name>
</gene>
<dbReference type="AlphaFoldDB" id="A0A1H3KD28"/>
<organism evidence="1 2">
    <name type="scientific">Geodermatophilus africanus</name>
    <dbReference type="NCBI Taxonomy" id="1137993"/>
    <lineage>
        <taxon>Bacteria</taxon>
        <taxon>Bacillati</taxon>
        <taxon>Actinomycetota</taxon>
        <taxon>Actinomycetes</taxon>
        <taxon>Geodermatophilales</taxon>
        <taxon>Geodermatophilaceae</taxon>
        <taxon>Geodermatophilus</taxon>
    </lineage>
</organism>
<dbReference type="EMBL" id="FNOT01000007">
    <property type="protein sequence ID" value="SDY49528.1"/>
    <property type="molecule type" value="Genomic_DNA"/>
</dbReference>
<evidence type="ECO:0000313" key="2">
    <source>
        <dbReference type="Proteomes" id="UP000198921"/>
    </source>
</evidence>
<protein>
    <submittedName>
        <fullName evidence="1">Uncharacterized protein</fullName>
    </submittedName>
</protein>